<keyword evidence="3" id="KW-0012">Acyltransferase</keyword>
<dbReference type="PANTHER" id="PTHR18919">
    <property type="entry name" value="ACETYL-COA C-ACYLTRANSFERASE"/>
    <property type="match status" value="1"/>
</dbReference>
<dbReference type="AlphaFoldDB" id="A0A381XE82"/>
<dbReference type="InterPro" id="IPR020613">
    <property type="entry name" value="Thiolase_CS"/>
</dbReference>
<dbReference type="NCBIfam" id="TIGR01930">
    <property type="entry name" value="AcCoA-C-Actrans"/>
    <property type="match status" value="1"/>
</dbReference>
<keyword evidence="2" id="KW-0808">Transferase</keyword>
<proteinExistence type="inferred from homology"/>
<dbReference type="PIRSF" id="PIRSF000429">
    <property type="entry name" value="Ac-CoA_Ac_transf"/>
    <property type="match status" value="1"/>
</dbReference>
<dbReference type="InterPro" id="IPR020616">
    <property type="entry name" value="Thiolase_N"/>
</dbReference>
<feature type="domain" description="Thiolase C-terminal" evidence="5">
    <location>
        <begin position="258"/>
        <end position="378"/>
    </location>
</feature>
<dbReference type="EMBL" id="UINC01014683">
    <property type="protein sequence ID" value="SVA62467.1"/>
    <property type="molecule type" value="Genomic_DNA"/>
</dbReference>
<evidence type="ECO:0000256" key="3">
    <source>
        <dbReference type="ARBA" id="ARBA00023315"/>
    </source>
</evidence>
<evidence type="ECO:0008006" key="7">
    <source>
        <dbReference type="Google" id="ProtNLM"/>
    </source>
</evidence>
<dbReference type="SUPFAM" id="SSF53901">
    <property type="entry name" value="Thiolase-like"/>
    <property type="match status" value="2"/>
</dbReference>
<feature type="domain" description="Thiolase N-terminal" evidence="4">
    <location>
        <begin position="1"/>
        <end position="248"/>
    </location>
</feature>
<dbReference type="InterPro" id="IPR002155">
    <property type="entry name" value="Thiolase"/>
</dbReference>
<dbReference type="Pfam" id="PF02803">
    <property type="entry name" value="Thiolase_C"/>
    <property type="match status" value="1"/>
</dbReference>
<evidence type="ECO:0000256" key="1">
    <source>
        <dbReference type="ARBA" id="ARBA00010982"/>
    </source>
</evidence>
<dbReference type="PROSITE" id="PS00098">
    <property type="entry name" value="THIOLASE_1"/>
    <property type="match status" value="1"/>
</dbReference>
<dbReference type="Pfam" id="PF00108">
    <property type="entry name" value="Thiolase_N"/>
    <property type="match status" value="1"/>
</dbReference>
<dbReference type="InterPro" id="IPR016039">
    <property type="entry name" value="Thiolase-like"/>
</dbReference>
<dbReference type="PROSITE" id="PS00099">
    <property type="entry name" value="THIOLASE_3"/>
    <property type="match status" value="1"/>
</dbReference>
<dbReference type="GO" id="GO:0003988">
    <property type="term" value="F:acetyl-CoA C-acyltransferase activity"/>
    <property type="evidence" value="ECO:0007669"/>
    <property type="project" value="UniProtKB-ARBA"/>
</dbReference>
<dbReference type="InterPro" id="IPR020610">
    <property type="entry name" value="Thiolase_AS"/>
</dbReference>
<evidence type="ECO:0000256" key="2">
    <source>
        <dbReference type="ARBA" id="ARBA00022679"/>
    </source>
</evidence>
<dbReference type="CDD" id="cd00751">
    <property type="entry name" value="thiolase"/>
    <property type="match status" value="1"/>
</dbReference>
<name>A0A381XE82_9ZZZZ</name>
<dbReference type="InterPro" id="IPR020617">
    <property type="entry name" value="Thiolase_C"/>
</dbReference>
<dbReference type="InterPro" id="IPR020615">
    <property type="entry name" value="Thiolase_acyl_enz_int_AS"/>
</dbReference>
<evidence type="ECO:0000259" key="5">
    <source>
        <dbReference type="Pfam" id="PF02803"/>
    </source>
</evidence>
<accession>A0A381XE82</accession>
<sequence length="381" mass="38440">MGRFQGGLSSLTATDLGAEAIKAAVKRAGMATDDIDFAYLGNVVAAGVGQVPARRAAADAGIPLTVPSTLLNRACLSGLHAIHLASQMIRLDEAETVVAGGMESMTNAPYLLTKARGGYRIGDGAVVDSMMLDGLTCTLEHCAMGEATERYAAELGLERGPQDAFAAASHERAARAQKDGLLAEEIAPVAVPQRKGEPVVVVDDEGIRPEADAASMSRLPAAFVPDGNITAGNASQISDGAAACIVTTMDRAEALGVTPLAEVVAHGQVAGPDASLLHQPSNAIALALQQAGMTTGDLDLVEINEAFAAVALASMDALGVPDDMVNVNGGAIALGHPIGMSGTRIVLSLAHELKRRGGGTGAAGLCGGGGQGEALVLRVAA</sequence>
<organism evidence="6">
    <name type="scientific">marine metagenome</name>
    <dbReference type="NCBI Taxonomy" id="408172"/>
    <lineage>
        <taxon>unclassified sequences</taxon>
        <taxon>metagenomes</taxon>
        <taxon>ecological metagenomes</taxon>
    </lineage>
</organism>
<comment type="similarity">
    <text evidence="1">Belongs to the thiolase-like superfamily. Thiolase family.</text>
</comment>
<reference evidence="6" key="1">
    <citation type="submission" date="2018-05" db="EMBL/GenBank/DDBJ databases">
        <authorList>
            <person name="Lanie J.A."/>
            <person name="Ng W.-L."/>
            <person name="Kazmierczak K.M."/>
            <person name="Andrzejewski T.M."/>
            <person name="Davidsen T.M."/>
            <person name="Wayne K.J."/>
            <person name="Tettelin H."/>
            <person name="Glass J.I."/>
            <person name="Rusch D."/>
            <person name="Podicherti R."/>
            <person name="Tsui H.-C.T."/>
            <person name="Winkler M.E."/>
        </authorList>
    </citation>
    <scope>NUCLEOTIDE SEQUENCE</scope>
</reference>
<evidence type="ECO:0000313" key="6">
    <source>
        <dbReference type="EMBL" id="SVA62467.1"/>
    </source>
</evidence>
<dbReference type="PANTHER" id="PTHR18919:SF107">
    <property type="entry name" value="ACETYL-COA ACETYLTRANSFERASE, CYTOSOLIC"/>
    <property type="match status" value="1"/>
</dbReference>
<protein>
    <recommendedName>
        <fullName evidence="7">Thiolase N-terminal domain-containing protein</fullName>
    </recommendedName>
</protein>
<gene>
    <name evidence="6" type="ORF">METZ01_LOCUS115321</name>
</gene>
<dbReference type="PROSITE" id="PS00737">
    <property type="entry name" value="THIOLASE_2"/>
    <property type="match status" value="1"/>
</dbReference>
<dbReference type="Gene3D" id="3.40.47.10">
    <property type="match status" value="2"/>
</dbReference>
<evidence type="ECO:0000259" key="4">
    <source>
        <dbReference type="Pfam" id="PF00108"/>
    </source>
</evidence>